<evidence type="ECO:0000313" key="4">
    <source>
        <dbReference type="Proteomes" id="UP000054099"/>
    </source>
</evidence>
<evidence type="ECO:0000256" key="1">
    <source>
        <dbReference type="ARBA" id="ARBA00022723"/>
    </source>
</evidence>
<evidence type="ECO:0000313" key="3">
    <source>
        <dbReference type="EMBL" id="KSU77368.1"/>
    </source>
</evidence>
<dbReference type="EMBL" id="LNQN01000010">
    <property type="protein sequence ID" value="KSU77368.1"/>
    <property type="molecule type" value="Genomic_DNA"/>
</dbReference>
<protein>
    <recommendedName>
        <fullName evidence="2">VOC domain-containing protein</fullName>
    </recommendedName>
</protein>
<dbReference type="PANTHER" id="PTHR36113:SF6">
    <property type="entry name" value="FOSFOMYCIN RESISTANCE PROTEIN FOSX"/>
    <property type="match status" value="1"/>
</dbReference>
<accession>A0A0V8IRE8</accession>
<feature type="domain" description="VOC" evidence="2">
    <location>
        <begin position="5"/>
        <end position="117"/>
    </location>
</feature>
<dbReference type="SUPFAM" id="SSF54593">
    <property type="entry name" value="Glyoxalase/Bleomycin resistance protein/Dihydroxybiphenyl dioxygenase"/>
    <property type="match status" value="1"/>
</dbReference>
<dbReference type="InterPro" id="IPR029068">
    <property type="entry name" value="Glyas_Bleomycin-R_OHBP_Dase"/>
</dbReference>
<evidence type="ECO:0000259" key="2">
    <source>
        <dbReference type="PROSITE" id="PS51819"/>
    </source>
</evidence>
<dbReference type="GO" id="GO:0046872">
    <property type="term" value="F:metal ion binding"/>
    <property type="evidence" value="ECO:0007669"/>
    <property type="project" value="UniProtKB-KW"/>
</dbReference>
<dbReference type="InterPro" id="IPR037523">
    <property type="entry name" value="VOC_core"/>
</dbReference>
<dbReference type="CDD" id="cd06587">
    <property type="entry name" value="VOC"/>
    <property type="match status" value="1"/>
</dbReference>
<keyword evidence="1" id="KW-0479">Metal-binding</keyword>
<dbReference type="Gene3D" id="3.10.180.10">
    <property type="entry name" value="2,3-Dihydroxybiphenyl 1,2-Dioxygenase, domain 1"/>
    <property type="match status" value="1"/>
</dbReference>
<organism evidence="3 4">
    <name type="scientific">Fictibacillus enclensis</name>
    <dbReference type="NCBI Taxonomy" id="1017270"/>
    <lineage>
        <taxon>Bacteria</taxon>
        <taxon>Bacillati</taxon>
        <taxon>Bacillota</taxon>
        <taxon>Bacilli</taxon>
        <taxon>Bacillales</taxon>
        <taxon>Fictibacillaceae</taxon>
        <taxon>Fictibacillus</taxon>
    </lineage>
</organism>
<gene>
    <name evidence="3" type="ORF">AS030_22140</name>
</gene>
<keyword evidence="4" id="KW-1185">Reference proteome</keyword>
<dbReference type="Pfam" id="PF00903">
    <property type="entry name" value="Glyoxalase"/>
    <property type="match status" value="1"/>
</dbReference>
<dbReference type="InterPro" id="IPR004360">
    <property type="entry name" value="Glyas_Fos-R_dOase_dom"/>
</dbReference>
<proteinExistence type="predicted"/>
<name>A0A0V8IRE8_9BACL</name>
<dbReference type="PROSITE" id="PS51819">
    <property type="entry name" value="VOC"/>
    <property type="match status" value="1"/>
</dbReference>
<sequence>MKTIGVHHYGIIVRNLWKAADFYLKAFNMKVIFESDWEGEHLLFVGNDEWKIELIQQKENQDDGAHTAFQIESMEDMIHRLQNKGILTLEGPFLLNNGWKTVFYELPEGGWIEFIEP</sequence>
<reference evidence="3 4" key="1">
    <citation type="journal article" date="2014" name="Antonie Van Leeuwenhoek">
        <title>Fictibacillus enclensis sp. nov., isolated from marine sediment.</title>
        <authorList>
            <person name="Dastager S.G."/>
            <person name="Mawlankar R."/>
            <person name="Srinivasan K."/>
            <person name="Tang S.K."/>
            <person name="Lee J.C."/>
            <person name="Ramana V.V."/>
            <person name="Shouche Y.S."/>
        </authorList>
    </citation>
    <scope>NUCLEOTIDE SEQUENCE [LARGE SCALE GENOMIC DNA]</scope>
    <source>
        <strain evidence="3 4">NIO-1003</strain>
    </source>
</reference>
<comment type="caution">
    <text evidence="3">The sequence shown here is derived from an EMBL/GenBank/DDBJ whole genome shotgun (WGS) entry which is preliminary data.</text>
</comment>
<dbReference type="PANTHER" id="PTHR36113">
    <property type="entry name" value="LYASE, PUTATIVE-RELATED-RELATED"/>
    <property type="match status" value="1"/>
</dbReference>
<dbReference type="Proteomes" id="UP000054099">
    <property type="component" value="Unassembled WGS sequence"/>
</dbReference>
<dbReference type="RefSeq" id="WP_061975837.1">
    <property type="nucleotide sequence ID" value="NZ_FMAV01000008.1"/>
</dbReference>
<dbReference type="InterPro" id="IPR051332">
    <property type="entry name" value="Fosfomycin_Res_Enzymes"/>
</dbReference>
<dbReference type="OrthoDB" id="9814858at2"/>
<dbReference type="AlphaFoldDB" id="A0A0V8IRE8"/>